<reference evidence="2" key="1">
    <citation type="submission" date="2013-07" db="EMBL/GenBank/DDBJ databases">
        <title>The Genome Sequence of Cryptococcus bestiolae CBS10118.</title>
        <authorList>
            <consortium name="The Broad Institute Genome Sequencing Platform"/>
            <person name="Cuomo C."/>
            <person name="Litvintseva A."/>
            <person name="Chen Y."/>
            <person name="Heitman J."/>
            <person name="Sun S."/>
            <person name="Springer D."/>
            <person name="Dromer F."/>
            <person name="Young S.K."/>
            <person name="Zeng Q."/>
            <person name="Gargeya S."/>
            <person name="Fitzgerald M."/>
            <person name="Abouelleil A."/>
            <person name="Alvarado L."/>
            <person name="Berlin A.M."/>
            <person name="Chapman S.B."/>
            <person name="Dewar J."/>
            <person name="Goldberg J."/>
            <person name="Griggs A."/>
            <person name="Gujja S."/>
            <person name="Hansen M."/>
            <person name="Howarth C."/>
            <person name="Imamovic A."/>
            <person name="Larimer J."/>
            <person name="McCowan C."/>
            <person name="Murphy C."/>
            <person name="Pearson M."/>
            <person name="Priest M."/>
            <person name="Roberts A."/>
            <person name="Saif S."/>
            <person name="Shea T."/>
            <person name="Sykes S."/>
            <person name="Wortman J."/>
            <person name="Nusbaum C."/>
            <person name="Birren B."/>
        </authorList>
    </citation>
    <scope>NUCLEOTIDE SEQUENCE [LARGE SCALE GENOMIC DNA]</scope>
    <source>
        <strain evidence="2">CBS 10118</strain>
    </source>
</reference>
<protein>
    <submittedName>
        <fullName evidence="2">Uncharacterized protein</fullName>
    </submittedName>
</protein>
<dbReference type="VEuPathDB" id="FungiDB:I302_05985"/>
<evidence type="ECO:0000313" key="2">
    <source>
        <dbReference type="EMBL" id="OCF24525.1"/>
    </source>
</evidence>
<feature type="compositionally biased region" description="Basic and acidic residues" evidence="1">
    <location>
        <begin position="729"/>
        <end position="739"/>
    </location>
</feature>
<dbReference type="KEGG" id="kbi:30210384"/>
<name>A0A1B9G0H9_9TREE</name>
<dbReference type="STRING" id="1296100.A0A1B9G0H9"/>
<reference evidence="2" key="3">
    <citation type="submission" date="2014-01" db="EMBL/GenBank/DDBJ databases">
        <title>Evolution of pathogenesis and genome organization in the Tremellales.</title>
        <authorList>
            <person name="Cuomo C."/>
            <person name="Litvintseva A."/>
            <person name="Heitman J."/>
            <person name="Chen Y."/>
            <person name="Sun S."/>
            <person name="Springer D."/>
            <person name="Dromer F."/>
            <person name="Young S."/>
            <person name="Zeng Q."/>
            <person name="Chapman S."/>
            <person name="Gujja S."/>
            <person name="Saif S."/>
            <person name="Birren B."/>
        </authorList>
    </citation>
    <scope>NUCLEOTIDE SEQUENCE</scope>
    <source>
        <strain evidence="2">CBS 10118</strain>
    </source>
</reference>
<feature type="compositionally biased region" description="Basic and acidic residues" evidence="1">
    <location>
        <begin position="943"/>
        <end position="957"/>
    </location>
</feature>
<evidence type="ECO:0000313" key="4">
    <source>
        <dbReference type="Proteomes" id="UP000092730"/>
    </source>
</evidence>
<feature type="region of interest" description="Disordered" evidence="1">
    <location>
        <begin position="705"/>
        <end position="739"/>
    </location>
</feature>
<feature type="region of interest" description="Disordered" evidence="1">
    <location>
        <begin position="863"/>
        <end position="888"/>
    </location>
</feature>
<evidence type="ECO:0000256" key="1">
    <source>
        <dbReference type="SAM" id="MobiDB-lite"/>
    </source>
</evidence>
<feature type="compositionally biased region" description="Low complexity" evidence="1">
    <location>
        <begin position="863"/>
        <end position="872"/>
    </location>
</feature>
<accession>A0A1B9G0H9</accession>
<feature type="compositionally biased region" description="Polar residues" evidence="1">
    <location>
        <begin position="969"/>
        <end position="979"/>
    </location>
</feature>
<feature type="region of interest" description="Disordered" evidence="1">
    <location>
        <begin position="915"/>
        <end position="979"/>
    </location>
</feature>
<dbReference type="Proteomes" id="UP000092730">
    <property type="component" value="Chromosome 5"/>
</dbReference>
<sequence length="1109" mass="123678">MWDIVFFHVTHVETKEEKYLCGTIVKEYPSIAHVSRLFQDPEVISRGWTPSLESNHTCAVLSGPFCGTYDSYADFIQRTNGRVNSEVFSRKEKIMNVYVGEPSLMKDFVAKYPRESSPEVSSAGHQSLKVQETKQELFFSEEAVLSLESPVSPDGPPIPPHIKDANNPPNAGRIARKSRRKIILSSDEEDDIRVQEVKIEDQQREEANTAYLFRLHLPPSSTQNQMRRSISLFYKRDSLPDILTLKLAAFKYLCENQNRRSRWQDTPEDQADFVMHYEARVEGCLYEDWFIKQKNGKAQETLRNPVHVDVYFETVQDIPSFIRSDSASAARLDRRLLFAQLDAVTQRRRSDNFIRPGRNNAPTCPDHSPVVHSVGVRPMVDLLHHNNRPAEDGKGREREEAALASCTISPEEERWSYYGNRQKKENNQGKLKESDDFPGFFSNSSFSPPSRPDITAIPPVSRLFRPPPPTSGFMAPGSMSMIRPNSYPVPRFSPQSAPWAIPSAPLLPSGTASPHPLYFEFHVIDFHLKPIGPDPWVFSELPITDILRTMLGHYIGRDSAQTSRLSVINDKIHTEMLYEKFITAFWDGQGGWECYRRGQLTNHIHIQVWSSGEFAEAQTVPPLANTQPALAAMSQEESDLYDFLSPALEKEEKPFVVGSSVAKPKDAPTPTIAVAQPEEVEFVGSDSFEGQKKGSTGRYGFKLEETLESRSETPVLTSPEVVGRTSPPGEKDLPPKPPKDLPALPPAFAPVITKAEGSDKALGHPLERVTSRDYLEDLITSSGNTTASTRLLRIMQAESVSPASSLGLKLLDLAKALRTDGELAPARPVEDTTTNKKVENIENRLNEFADMLYHIAENVGVASDTSSTASSSVDEDDEDRSTTATVGDVPCGLSFSQLAIAGQQVNKSIDAIQSPYKTNEPLPDTPIVPSARPDLGNLVREAQQLEKEEDKHNHPPKVDQPQDAGEIKVSSTTRQMRTPITPQEQAYLLATLGCGVPTYHSQAQGLSNFSAPPPQFGYSYRPYPGPVLEGPAGFPYAHAPGQTSSHTGYQQMSMVPPSSLYPICYKSTPYSDWTNKPNFENNFWTRVALERRNGGRIIRRGAKIRDRST</sequence>
<dbReference type="EMBL" id="CP144545">
    <property type="protein sequence ID" value="WVW84714.1"/>
    <property type="molecule type" value="Genomic_DNA"/>
</dbReference>
<reference evidence="3" key="2">
    <citation type="submission" date="2013-07" db="EMBL/GenBank/DDBJ databases">
        <authorList>
            <consortium name="The Broad Institute Genome Sequencing Platform"/>
            <person name="Cuomo C."/>
            <person name="Litvintseva A."/>
            <person name="Chen Y."/>
            <person name="Heitman J."/>
            <person name="Sun S."/>
            <person name="Springer D."/>
            <person name="Dromer F."/>
            <person name="Young S.K."/>
            <person name="Zeng Q."/>
            <person name="Gargeya S."/>
            <person name="Fitzgerald M."/>
            <person name="Abouelleil A."/>
            <person name="Alvarado L."/>
            <person name="Berlin A.M."/>
            <person name="Chapman S.B."/>
            <person name="Dewar J."/>
            <person name="Goldberg J."/>
            <person name="Griggs A."/>
            <person name="Gujja S."/>
            <person name="Hansen M."/>
            <person name="Howarth C."/>
            <person name="Imamovic A."/>
            <person name="Larimer J."/>
            <person name="McCowan C."/>
            <person name="Murphy C."/>
            <person name="Pearson M."/>
            <person name="Priest M."/>
            <person name="Roberts A."/>
            <person name="Saif S."/>
            <person name="Shea T."/>
            <person name="Sykes S."/>
            <person name="Wortman J."/>
            <person name="Nusbaum C."/>
            <person name="Birren B."/>
        </authorList>
    </citation>
    <scope>NUCLEOTIDE SEQUENCE</scope>
    <source>
        <strain evidence="3">CBS 10118</strain>
    </source>
</reference>
<evidence type="ECO:0000313" key="3">
    <source>
        <dbReference type="EMBL" id="WVW84714.1"/>
    </source>
</evidence>
<dbReference type="RefSeq" id="XP_019045595.1">
    <property type="nucleotide sequence ID" value="XM_019192598.1"/>
</dbReference>
<organism evidence="2">
    <name type="scientific">Kwoniella bestiolae CBS 10118</name>
    <dbReference type="NCBI Taxonomy" id="1296100"/>
    <lineage>
        <taxon>Eukaryota</taxon>
        <taxon>Fungi</taxon>
        <taxon>Dikarya</taxon>
        <taxon>Basidiomycota</taxon>
        <taxon>Agaricomycotina</taxon>
        <taxon>Tremellomycetes</taxon>
        <taxon>Tremellales</taxon>
        <taxon>Cryptococcaceae</taxon>
        <taxon>Kwoniella</taxon>
    </lineage>
</organism>
<proteinExistence type="predicted"/>
<gene>
    <name evidence="2" type="ORF">I302_05985</name>
    <name evidence="3" type="ORF">I302_106749</name>
</gene>
<keyword evidence="4" id="KW-1185">Reference proteome</keyword>
<dbReference type="GeneID" id="30210384"/>
<dbReference type="OrthoDB" id="2597030at2759"/>
<reference evidence="3" key="4">
    <citation type="submission" date="2024-02" db="EMBL/GenBank/DDBJ databases">
        <title>Comparative genomics of Cryptococcus and Kwoniella reveals pathogenesis evolution and contrasting modes of karyotype evolution via chromosome fusion or intercentromeric recombination.</title>
        <authorList>
            <person name="Coelho M.A."/>
            <person name="David-Palma M."/>
            <person name="Shea T."/>
            <person name="Bowers K."/>
            <person name="McGinley-Smith S."/>
            <person name="Mohammad A.W."/>
            <person name="Gnirke A."/>
            <person name="Yurkov A.M."/>
            <person name="Nowrousian M."/>
            <person name="Sun S."/>
            <person name="Cuomo C.A."/>
            <person name="Heitman J."/>
        </authorList>
    </citation>
    <scope>NUCLEOTIDE SEQUENCE</scope>
    <source>
        <strain evidence="3">CBS 10118</strain>
    </source>
</reference>
<dbReference type="EMBL" id="KI894022">
    <property type="protein sequence ID" value="OCF24525.1"/>
    <property type="molecule type" value="Genomic_DNA"/>
</dbReference>
<dbReference type="AlphaFoldDB" id="A0A1B9G0H9"/>